<protein>
    <recommendedName>
        <fullName evidence="12">VLRF1 domain-containing protein</fullName>
    </recommendedName>
</protein>
<accession>A0AAX4HB14</accession>
<dbReference type="InterPro" id="IPR041175">
    <property type="entry name" value="VLRF1/Vms1"/>
</dbReference>
<feature type="region of interest" description="Disordered" evidence="11">
    <location>
        <begin position="263"/>
        <end position="286"/>
    </location>
</feature>
<dbReference type="GO" id="GO:0016787">
    <property type="term" value="F:hydrolase activity"/>
    <property type="evidence" value="ECO:0007669"/>
    <property type="project" value="UniProtKB-KW"/>
</dbReference>
<feature type="region of interest" description="Disordered" evidence="11">
    <location>
        <begin position="564"/>
        <end position="589"/>
    </location>
</feature>
<evidence type="ECO:0000256" key="6">
    <source>
        <dbReference type="ARBA" id="ARBA00022759"/>
    </source>
</evidence>
<keyword evidence="9" id="KW-0175">Coiled coil</keyword>
<keyword evidence="14" id="KW-1185">Reference proteome</keyword>
<dbReference type="GO" id="GO:0005737">
    <property type="term" value="C:cytoplasm"/>
    <property type="evidence" value="ECO:0007669"/>
    <property type="project" value="UniProtKB-SubCell"/>
</dbReference>
<sequence>MLASDNLYVFDLAPKVIAELELLKFDSLTSIASLATEIRPVSSVGANPSSTSKNQRECTSCKTEFGANATREDVASHYKSDFHRLNLKRGVNGLEALTETQFEELVETQSLESISGSEESGSEGESGEDRLPTVLEKLSVGDVLAAVEDDEESLVSHMNTKLPFLLLKSPLLSQGKAYGAYKALFDSALLEDGAIIEALKLMNSEASRTGLSVLLMIGGGHFAGAVVSHQLTKSKGNPKNHKESMDAQRVVVLELKTFHRYTTRRKQGGSQSASDNARGKANSAGSSIRRYNEEALKKEVHELLTLWKDYIAKAEHIFIRATGAASKKILVGYEGAEIKSSDKRVKSFPFTTKRATLTEVKSAWAKLTYMVPVELPKTQRKNFDKKSSSSTPVVERTPEPVAVAASDVHTKEIVGLLRKSKAPFLINYLRKNGLDANFRFTPSEQYGHTPTLLHFAASQSLPHMVKVLLVNLKADPSAKNNSGKTAAQLANNDEQTKNTFQICRSTLGELFCDWDSCNVGPPKTVEEVTREAEEAKQRALKETARVIEEELAKKTETEAQVVEPKVSTGGRLGGTILSSVSDMSGMTEQQKMRFMREQRARAAMARMSANKG</sequence>
<dbReference type="EMBL" id="CP138896">
    <property type="protein sequence ID" value="WPK25522.1"/>
    <property type="molecule type" value="Genomic_DNA"/>
</dbReference>
<dbReference type="RefSeq" id="XP_062877904.1">
    <property type="nucleotide sequence ID" value="XM_063021834.1"/>
</dbReference>
<evidence type="ECO:0000256" key="8">
    <source>
        <dbReference type="ARBA" id="ARBA00023043"/>
    </source>
</evidence>
<comment type="subcellular location">
    <subcellularLocation>
        <location evidence="1">Cytoplasm</location>
    </subcellularLocation>
</comment>
<dbReference type="InterPro" id="IPR047139">
    <property type="entry name" value="ANKZ1/VMS1"/>
</dbReference>
<dbReference type="PANTHER" id="PTHR16036:SF2">
    <property type="entry name" value="TRNA ENDONUCLEASE ANKZF1"/>
    <property type="match status" value="1"/>
</dbReference>
<keyword evidence="7 10" id="KW-0378">Hydrolase</keyword>
<dbReference type="Pfam" id="PF18826">
    <property type="entry name" value="bVLRF1"/>
    <property type="match status" value="1"/>
</dbReference>
<evidence type="ECO:0000256" key="9">
    <source>
        <dbReference type="ARBA" id="ARBA00023054"/>
    </source>
</evidence>
<comment type="domain">
    <text evidence="10">The VLRF1 domain mediates binding to the 60S ribosomal subunit.</text>
</comment>
<evidence type="ECO:0000256" key="7">
    <source>
        <dbReference type="ARBA" id="ARBA00022801"/>
    </source>
</evidence>
<feature type="compositionally biased region" description="Polar residues" evidence="11">
    <location>
        <begin position="576"/>
        <end position="589"/>
    </location>
</feature>
<organism evidence="13 14">
    <name type="scientific">Australozyma saopauloensis</name>
    <dbReference type="NCBI Taxonomy" id="291208"/>
    <lineage>
        <taxon>Eukaryota</taxon>
        <taxon>Fungi</taxon>
        <taxon>Dikarya</taxon>
        <taxon>Ascomycota</taxon>
        <taxon>Saccharomycotina</taxon>
        <taxon>Pichiomycetes</taxon>
        <taxon>Metschnikowiaceae</taxon>
        <taxon>Australozyma</taxon>
    </lineage>
</organism>
<keyword evidence="6 10" id="KW-0255">Endonuclease</keyword>
<dbReference type="GO" id="GO:0004519">
    <property type="term" value="F:endonuclease activity"/>
    <property type="evidence" value="ECO:0007669"/>
    <property type="project" value="UniProtKB-KW"/>
</dbReference>
<feature type="region of interest" description="Disordered" evidence="11">
    <location>
        <begin position="108"/>
        <end position="130"/>
    </location>
</feature>
<dbReference type="KEGG" id="asau:88173903"/>
<feature type="active site" evidence="10">
    <location>
        <position position="271"/>
    </location>
</feature>
<comment type="similarity">
    <text evidence="2 10">Belongs to the ANKZF1/VMS1 family.</text>
</comment>
<evidence type="ECO:0000256" key="11">
    <source>
        <dbReference type="SAM" id="MobiDB-lite"/>
    </source>
</evidence>
<evidence type="ECO:0000256" key="4">
    <source>
        <dbReference type="ARBA" id="ARBA00022722"/>
    </source>
</evidence>
<proteinExistence type="inferred from homology"/>
<keyword evidence="4 10" id="KW-0540">Nuclease</keyword>
<evidence type="ECO:0000313" key="13">
    <source>
        <dbReference type="EMBL" id="WPK25522.1"/>
    </source>
</evidence>
<evidence type="ECO:0000256" key="10">
    <source>
        <dbReference type="PROSITE-ProRule" id="PRU01389"/>
    </source>
</evidence>
<dbReference type="PANTHER" id="PTHR16036">
    <property type="entry name" value="ANKYRIN REPEAT AND ZINC FINGER DOMAIN-CONTAINING PROTEIN 1"/>
    <property type="match status" value="1"/>
</dbReference>
<keyword evidence="8" id="KW-0040">ANK repeat</keyword>
<dbReference type="GO" id="GO:0036503">
    <property type="term" value="P:ERAD pathway"/>
    <property type="evidence" value="ECO:0007669"/>
    <property type="project" value="TreeGrafter"/>
</dbReference>
<feature type="domain" description="VLRF1" evidence="12">
    <location>
        <begin position="208"/>
        <end position="370"/>
    </location>
</feature>
<evidence type="ECO:0000256" key="2">
    <source>
        <dbReference type="ARBA" id="ARBA00009262"/>
    </source>
</evidence>
<dbReference type="Gene3D" id="1.25.40.20">
    <property type="entry name" value="Ankyrin repeat-containing domain"/>
    <property type="match status" value="1"/>
</dbReference>
<name>A0AAX4HB14_9ASCO</name>
<keyword evidence="3 10" id="KW-0963">Cytoplasm</keyword>
<evidence type="ECO:0000256" key="5">
    <source>
        <dbReference type="ARBA" id="ARBA00022737"/>
    </source>
</evidence>
<dbReference type="GeneID" id="88173903"/>
<evidence type="ECO:0000256" key="3">
    <source>
        <dbReference type="ARBA" id="ARBA00022490"/>
    </source>
</evidence>
<dbReference type="Pfam" id="PF13857">
    <property type="entry name" value="Ank_5"/>
    <property type="match status" value="1"/>
</dbReference>
<dbReference type="PROSITE" id="PS52044">
    <property type="entry name" value="VLRF1"/>
    <property type="match status" value="1"/>
</dbReference>
<dbReference type="Proteomes" id="UP001338582">
    <property type="component" value="Chromosome 3"/>
</dbReference>
<dbReference type="InterPro" id="IPR036770">
    <property type="entry name" value="Ankyrin_rpt-contain_sf"/>
</dbReference>
<dbReference type="AlphaFoldDB" id="A0AAX4HB14"/>
<evidence type="ECO:0000256" key="1">
    <source>
        <dbReference type="ARBA" id="ARBA00004496"/>
    </source>
</evidence>
<evidence type="ECO:0000313" key="14">
    <source>
        <dbReference type="Proteomes" id="UP001338582"/>
    </source>
</evidence>
<dbReference type="SUPFAM" id="SSF48403">
    <property type="entry name" value="Ankyrin repeat"/>
    <property type="match status" value="1"/>
</dbReference>
<keyword evidence="5" id="KW-0677">Repeat</keyword>
<dbReference type="InterPro" id="IPR002110">
    <property type="entry name" value="Ankyrin_rpt"/>
</dbReference>
<reference evidence="13 14" key="1">
    <citation type="submission" date="2023-10" db="EMBL/GenBank/DDBJ databases">
        <title>Draft Genome Sequence of Candida saopaulonensis from a very Premature Infant with Sepsis.</title>
        <authorList>
            <person name="Ning Y."/>
            <person name="Dai R."/>
            <person name="Xiao M."/>
            <person name="Xu Y."/>
            <person name="Yan Q."/>
            <person name="Zhang L."/>
        </authorList>
    </citation>
    <scope>NUCLEOTIDE SEQUENCE [LARGE SCALE GENOMIC DNA]</scope>
    <source>
        <strain evidence="13 14">19XY460</strain>
    </source>
</reference>
<gene>
    <name evidence="13" type="ORF">PUMCH_002839</name>
</gene>
<evidence type="ECO:0000259" key="12">
    <source>
        <dbReference type="PROSITE" id="PS52044"/>
    </source>
</evidence>